<dbReference type="AlphaFoldDB" id="A0A392WE84"/>
<feature type="non-terminal residue" evidence="1">
    <location>
        <position position="1"/>
    </location>
</feature>
<evidence type="ECO:0000313" key="2">
    <source>
        <dbReference type="Proteomes" id="UP000265520"/>
    </source>
</evidence>
<comment type="caution">
    <text evidence="1">The sequence shown here is derived from an EMBL/GenBank/DDBJ whole genome shotgun (WGS) entry which is preliminary data.</text>
</comment>
<evidence type="ECO:0000313" key="1">
    <source>
        <dbReference type="EMBL" id="MCI97271.1"/>
    </source>
</evidence>
<dbReference type="Proteomes" id="UP000265520">
    <property type="component" value="Unassembled WGS sequence"/>
</dbReference>
<organism evidence="1 2">
    <name type="scientific">Trifolium medium</name>
    <dbReference type="NCBI Taxonomy" id="97028"/>
    <lineage>
        <taxon>Eukaryota</taxon>
        <taxon>Viridiplantae</taxon>
        <taxon>Streptophyta</taxon>
        <taxon>Embryophyta</taxon>
        <taxon>Tracheophyta</taxon>
        <taxon>Spermatophyta</taxon>
        <taxon>Magnoliopsida</taxon>
        <taxon>eudicotyledons</taxon>
        <taxon>Gunneridae</taxon>
        <taxon>Pentapetalae</taxon>
        <taxon>rosids</taxon>
        <taxon>fabids</taxon>
        <taxon>Fabales</taxon>
        <taxon>Fabaceae</taxon>
        <taxon>Papilionoideae</taxon>
        <taxon>50 kb inversion clade</taxon>
        <taxon>NPAAA clade</taxon>
        <taxon>Hologalegina</taxon>
        <taxon>IRL clade</taxon>
        <taxon>Trifolieae</taxon>
        <taxon>Trifolium</taxon>
    </lineage>
</organism>
<accession>A0A392WE84</accession>
<reference evidence="1 2" key="1">
    <citation type="journal article" date="2018" name="Front. Plant Sci.">
        <title>Red Clover (Trifolium pratense) and Zigzag Clover (T. medium) - A Picture of Genomic Similarities and Differences.</title>
        <authorList>
            <person name="Dluhosova J."/>
            <person name="Istvanek J."/>
            <person name="Nedelnik J."/>
            <person name="Repkova J."/>
        </authorList>
    </citation>
    <scope>NUCLEOTIDE SEQUENCE [LARGE SCALE GENOMIC DNA]</scope>
    <source>
        <strain evidence="2">cv. 10/8</strain>
        <tissue evidence="1">Leaf</tissue>
    </source>
</reference>
<protein>
    <submittedName>
        <fullName evidence="1">Uncharacterized protein</fullName>
    </submittedName>
</protein>
<keyword evidence="2" id="KW-1185">Reference proteome</keyword>
<sequence>GNVQFDGGGVYRRWIGLWGGKSRRAHTSTEIVNIRGEGSDGIGNMALE</sequence>
<dbReference type="EMBL" id="LXQA011438167">
    <property type="protein sequence ID" value="MCI97271.1"/>
    <property type="molecule type" value="Genomic_DNA"/>
</dbReference>
<name>A0A392WE84_9FABA</name>
<proteinExistence type="predicted"/>